<dbReference type="STRING" id="1703770.AMJ39_06225"/>
<dbReference type="CDD" id="cd03801">
    <property type="entry name" value="GT4_PimA-like"/>
    <property type="match status" value="1"/>
</dbReference>
<gene>
    <name evidence="3" type="ORF">AMJ39_06225</name>
</gene>
<dbReference type="PANTHER" id="PTHR12526:SF630">
    <property type="entry name" value="GLYCOSYLTRANSFERASE"/>
    <property type="match status" value="1"/>
</dbReference>
<reference evidence="3 4" key="1">
    <citation type="journal article" date="2015" name="Microbiome">
        <title>Genomic resolution of linkages in carbon, nitrogen, and sulfur cycling among widespread estuary sediment bacteria.</title>
        <authorList>
            <person name="Baker B.J."/>
            <person name="Lazar C.S."/>
            <person name="Teske A.P."/>
            <person name="Dick G.J."/>
        </authorList>
    </citation>
    <scope>NUCLEOTIDE SEQUENCE [LARGE SCALE GENOMIC DNA]</scope>
    <source>
        <strain evidence="3">DG_24</strain>
    </source>
</reference>
<dbReference type="Pfam" id="PF13439">
    <property type="entry name" value="Glyco_transf_4"/>
    <property type="match status" value="1"/>
</dbReference>
<protein>
    <recommendedName>
        <fullName evidence="5">Glycosyltransferase subfamily 4-like N-terminal domain-containing protein</fullName>
    </recommendedName>
</protein>
<dbReference type="InterPro" id="IPR001296">
    <property type="entry name" value="Glyco_trans_1"/>
</dbReference>
<dbReference type="SUPFAM" id="SSF53756">
    <property type="entry name" value="UDP-Glycosyltransferase/glycogen phosphorylase"/>
    <property type="match status" value="1"/>
</dbReference>
<dbReference type="PANTHER" id="PTHR12526">
    <property type="entry name" value="GLYCOSYLTRANSFERASE"/>
    <property type="match status" value="1"/>
</dbReference>
<evidence type="ECO:0008006" key="5">
    <source>
        <dbReference type="Google" id="ProtNLM"/>
    </source>
</evidence>
<name>A0A0S7WS78_UNCT6</name>
<evidence type="ECO:0000259" key="1">
    <source>
        <dbReference type="Pfam" id="PF00534"/>
    </source>
</evidence>
<dbReference type="Gene3D" id="3.40.50.2000">
    <property type="entry name" value="Glycogen Phosphorylase B"/>
    <property type="match status" value="2"/>
</dbReference>
<dbReference type="InterPro" id="IPR028098">
    <property type="entry name" value="Glyco_trans_4-like_N"/>
</dbReference>
<sequence length="374" mass="40336">MGEYSRKPKLLHVCGSTAWGGLEMQMVSLAEQLSAKTDGVRCVVHPEGRIASECVARGLPVIPLQLGRYLSSGAVSRLRGAARRLSVDLIHCHLSQDLWSIIPATLGLGIPVVLTKAIGSYVKKKDPLHRWLYGRVSRVIAISDVIRRNVIDTCPIAPGNVVTIYPGVDVERFTPGDGVGDAVRARLGIEDGVSAVGIVGRLEPWKGQLEFIEAAALVHREHPRTNFIVAGADTTPGKQFRRFLEQRVSDLGLQGSVVFTGHVSDVASLLRALDVFVFPSRAEAFGLALAEAMATGIACIAAKAEGVEEIVEDQTDGLLFSPGDVQEMARSISLVLSRADVRKALAERAREKVAREFSLGSMVERVMAIYGEVL</sequence>
<dbReference type="Pfam" id="PF00534">
    <property type="entry name" value="Glycos_transf_1"/>
    <property type="match status" value="1"/>
</dbReference>
<feature type="domain" description="Glycosyltransferase subfamily 4-like N-terminal" evidence="2">
    <location>
        <begin position="19"/>
        <end position="172"/>
    </location>
</feature>
<dbReference type="GO" id="GO:0016757">
    <property type="term" value="F:glycosyltransferase activity"/>
    <property type="evidence" value="ECO:0007669"/>
    <property type="project" value="InterPro"/>
</dbReference>
<feature type="domain" description="Glycosyl transferase family 1" evidence="1">
    <location>
        <begin position="184"/>
        <end position="351"/>
    </location>
</feature>
<dbReference type="PATRIC" id="fig|1703770.3.peg.1044"/>
<evidence type="ECO:0000259" key="2">
    <source>
        <dbReference type="Pfam" id="PF13439"/>
    </source>
</evidence>
<dbReference type="EMBL" id="LIZS01000033">
    <property type="protein sequence ID" value="KPJ53000.1"/>
    <property type="molecule type" value="Genomic_DNA"/>
</dbReference>
<accession>A0A0S7WS78</accession>
<dbReference type="Proteomes" id="UP000052008">
    <property type="component" value="Unassembled WGS sequence"/>
</dbReference>
<evidence type="ECO:0000313" key="4">
    <source>
        <dbReference type="Proteomes" id="UP000052008"/>
    </source>
</evidence>
<comment type="caution">
    <text evidence="3">The sequence shown here is derived from an EMBL/GenBank/DDBJ whole genome shotgun (WGS) entry which is preliminary data.</text>
</comment>
<dbReference type="AlphaFoldDB" id="A0A0S7WS78"/>
<organism evidence="3 4">
    <name type="scientific">candidate division TA06 bacterium DG_24</name>
    <dbReference type="NCBI Taxonomy" id="1703770"/>
    <lineage>
        <taxon>Bacteria</taxon>
        <taxon>Bacteria division TA06</taxon>
    </lineage>
</organism>
<proteinExistence type="predicted"/>
<evidence type="ECO:0000313" key="3">
    <source>
        <dbReference type="EMBL" id="KPJ53000.1"/>
    </source>
</evidence>